<dbReference type="InterPro" id="IPR012349">
    <property type="entry name" value="Split_barrel_FMN-bd"/>
</dbReference>
<comment type="similarity">
    <text evidence="4">Belongs to the flavoredoxin family.</text>
</comment>
<dbReference type="AlphaFoldDB" id="A0A319DAL7"/>
<accession>A0A319DAL7</accession>
<name>A0A319DAL7_9EURO</name>
<feature type="domain" description="Flavin reductase like" evidence="6">
    <location>
        <begin position="93"/>
        <end position="224"/>
    </location>
</feature>
<gene>
    <name evidence="7" type="ORF">BO71DRAFT_486283</name>
</gene>
<evidence type="ECO:0000313" key="7">
    <source>
        <dbReference type="EMBL" id="PYH91407.1"/>
    </source>
</evidence>
<feature type="region of interest" description="Disordered" evidence="5">
    <location>
        <begin position="23"/>
        <end position="62"/>
    </location>
</feature>
<dbReference type="InterPro" id="IPR002563">
    <property type="entry name" value="Flavin_Rdtase-like_dom"/>
</dbReference>
<dbReference type="PANTHER" id="PTHR33798:SF5">
    <property type="entry name" value="FLAVIN REDUCTASE LIKE DOMAIN-CONTAINING PROTEIN"/>
    <property type="match status" value="1"/>
</dbReference>
<keyword evidence="8" id="KW-1185">Reference proteome</keyword>
<evidence type="ECO:0000259" key="6">
    <source>
        <dbReference type="Pfam" id="PF01613"/>
    </source>
</evidence>
<dbReference type="Pfam" id="PF01613">
    <property type="entry name" value="Flavin_Reduct"/>
    <property type="match status" value="1"/>
</dbReference>
<dbReference type="Proteomes" id="UP000247810">
    <property type="component" value="Unassembled WGS sequence"/>
</dbReference>
<dbReference type="PANTHER" id="PTHR33798">
    <property type="entry name" value="FLAVOPROTEIN OXYGENASE"/>
    <property type="match status" value="1"/>
</dbReference>
<feature type="compositionally biased region" description="Polar residues" evidence="5">
    <location>
        <begin position="38"/>
        <end position="52"/>
    </location>
</feature>
<evidence type="ECO:0000256" key="1">
    <source>
        <dbReference type="ARBA" id="ARBA00001917"/>
    </source>
</evidence>
<dbReference type="GO" id="GO:0010181">
    <property type="term" value="F:FMN binding"/>
    <property type="evidence" value="ECO:0007669"/>
    <property type="project" value="InterPro"/>
</dbReference>
<evidence type="ECO:0000256" key="2">
    <source>
        <dbReference type="ARBA" id="ARBA00022630"/>
    </source>
</evidence>
<evidence type="ECO:0000256" key="4">
    <source>
        <dbReference type="ARBA" id="ARBA00038054"/>
    </source>
</evidence>
<evidence type="ECO:0000256" key="3">
    <source>
        <dbReference type="ARBA" id="ARBA00022643"/>
    </source>
</evidence>
<protein>
    <recommendedName>
        <fullName evidence="6">Flavin reductase like domain-containing protein</fullName>
    </recommendedName>
</protein>
<proteinExistence type="inferred from homology"/>
<dbReference type="OrthoDB" id="10250990at2759"/>
<organism evidence="7 8">
    <name type="scientific">Aspergillus ellipticus CBS 707.79</name>
    <dbReference type="NCBI Taxonomy" id="1448320"/>
    <lineage>
        <taxon>Eukaryota</taxon>
        <taxon>Fungi</taxon>
        <taxon>Dikarya</taxon>
        <taxon>Ascomycota</taxon>
        <taxon>Pezizomycotina</taxon>
        <taxon>Eurotiomycetes</taxon>
        <taxon>Eurotiomycetidae</taxon>
        <taxon>Eurotiales</taxon>
        <taxon>Aspergillaceae</taxon>
        <taxon>Aspergillus</taxon>
        <taxon>Aspergillus subgen. Circumdati</taxon>
    </lineage>
</organism>
<evidence type="ECO:0000256" key="5">
    <source>
        <dbReference type="SAM" id="MobiDB-lite"/>
    </source>
</evidence>
<comment type="cofactor">
    <cofactor evidence="1">
        <name>FMN</name>
        <dbReference type="ChEBI" id="CHEBI:58210"/>
    </cofactor>
</comment>
<dbReference type="EMBL" id="KZ825946">
    <property type="protein sequence ID" value="PYH91407.1"/>
    <property type="molecule type" value="Genomic_DNA"/>
</dbReference>
<reference evidence="7 8" key="1">
    <citation type="submission" date="2018-02" db="EMBL/GenBank/DDBJ databases">
        <title>The genomes of Aspergillus section Nigri reveals drivers in fungal speciation.</title>
        <authorList>
            <consortium name="DOE Joint Genome Institute"/>
            <person name="Vesth T.C."/>
            <person name="Nybo J."/>
            <person name="Theobald S."/>
            <person name="Brandl J."/>
            <person name="Frisvad J.C."/>
            <person name="Nielsen K.F."/>
            <person name="Lyhne E.K."/>
            <person name="Kogle M.E."/>
            <person name="Kuo A."/>
            <person name="Riley R."/>
            <person name="Clum A."/>
            <person name="Nolan M."/>
            <person name="Lipzen A."/>
            <person name="Salamov A."/>
            <person name="Henrissat B."/>
            <person name="Wiebenga A."/>
            <person name="De vries R.P."/>
            <person name="Grigoriev I.V."/>
            <person name="Mortensen U.H."/>
            <person name="Andersen M.R."/>
            <person name="Baker S.E."/>
        </authorList>
    </citation>
    <scope>NUCLEOTIDE SEQUENCE [LARGE SCALE GENOMIC DNA]</scope>
    <source>
        <strain evidence="7 8">CBS 707.79</strain>
    </source>
</reference>
<sequence length="278" mass="31038">MAVVLSISPKDINHPSTKTLSTKLLSRSSNTRRHGKRQSQLQDHPKTASQTHTEIDPYAPSRPTINNYRLLVSGIAPPRPNRLHQHRLRRQNQTANLAPFSYFQVIDHDPPTFIVGFSSRPGAVKDTFRNLQDTGECVINTVSESMIEAVNATSIDAPYGVSEWEVSGLTKAEGSTVRAARVRESVFSVEGKVLDIKEFAAHKPGMSKSAVVMMQASRLWVREDAVDEEGSHVDLDKLRPVAQLGGIAYGRVTEVFERPRRRWENEVGGKWVFPAFLD</sequence>
<dbReference type="STRING" id="1448320.A0A319DAL7"/>
<dbReference type="SUPFAM" id="SSF50475">
    <property type="entry name" value="FMN-binding split barrel"/>
    <property type="match status" value="1"/>
</dbReference>
<dbReference type="VEuPathDB" id="FungiDB:BO71DRAFT_486283"/>
<dbReference type="Gene3D" id="2.30.110.10">
    <property type="entry name" value="Electron Transport, Fmn-binding Protein, Chain A"/>
    <property type="match status" value="1"/>
</dbReference>
<keyword evidence="3" id="KW-0288">FMN</keyword>
<keyword evidence="2" id="KW-0285">Flavoprotein</keyword>
<evidence type="ECO:0000313" key="8">
    <source>
        <dbReference type="Proteomes" id="UP000247810"/>
    </source>
</evidence>